<dbReference type="RefSeq" id="WP_032845240.1">
    <property type="nucleotide sequence ID" value="NZ_CP041396.1"/>
</dbReference>
<organism evidence="1 2">
    <name type="scientific">Bacteroides ovatus</name>
    <dbReference type="NCBI Taxonomy" id="28116"/>
    <lineage>
        <taxon>Bacteria</taxon>
        <taxon>Pseudomonadati</taxon>
        <taxon>Bacteroidota</taxon>
        <taxon>Bacteroidia</taxon>
        <taxon>Bacteroidales</taxon>
        <taxon>Bacteroidaceae</taxon>
        <taxon>Bacteroides</taxon>
    </lineage>
</organism>
<geneLocation type="plasmid" evidence="1 2">
    <name>unnamed1</name>
</geneLocation>
<gene>
    <name evidence="1" type="ORF">DYI28_29475</name>
</gene>
<evidence type="ECO:0008006" key="3">
    <source>
        <dbReference type="Google" id="ProtNLM"/>
    </source>
</evidence>
<sequence length="140" mass="15584">MGAKGKSPALNNLLKAGEQIGESVQQIKTVVDAVPIVSDPEFVSEEKVKQEAPIQTTPKKVRKSSKKGLDLLLSKREKQDSETAKIPRKYHAELRTLSGMTGIGIVEMLGNIIESFFEENREAIDEFEEDFIKNKNNRVG</sequence>
<protein>
    <recommendedName>
        <fullName evidence="3">DUF3408 domain-containing protein</fullName>
    </recommendedName>
</protein>
<accession>A0AAP9DQ14</accession>
<name>A0AAP9DQ14_BACOV</name>
<dbReference type="AlphaFoldDB" id="A0AAP9DQ14"/>
<proteinExistence type="predicted"/>
<evidence type="ECO:0000313" key="2">
    <source>
        <dbReference type="Proteomes" id="UP000318823"/>
    </source>
</evidence>
<keyword evidence="1" id="KW-0614">Plasmid</keyword>
<dbReference type="EMBL" id="CP041396">
    <property type="protein sequence ID" value="QDM12829.1"/>
    <property type="molecule type" value="Genomic_DNA"/>
</dbReference>
<reference evidence="2" key="1">
    <citation type="journal article" date="2018" name="J. Anim. Genet.">
        <title>Acquired interbacterial defense systems protect against interspecies antagonism in the human gut microbiome.</title>
        <authorList>
            <person name="Ross B.D."/>
            <person name="Verster A.J."/>
            <person name="Radey M.C."/>
            <person name="Schmidtke D.T."/>
            <person name="Pope C.E."/>
            <person name="Hoffman L.R."/>
            <person name="Hajjar A."/>
            <person name="Peterson S.B."/>
            <person name="Borenstein E."/>
            <person name="Mougous J."/>
        </authorList>
    </citation>
    <scope>NUCLEOTIDE SEQUENCE [LARGE SCALE GENOMIC DNA]</scope>
    <source>
        <strain evidence="2">3725 D1 iv</strain>
        <plasmid evidence="2">unnamed1</plasmid>
    </source>
</reference>
<dbReference type="Proteomes" id="UP000318823">
    <property type="component" value="Plasmid unnamed1"/>
</dbReference>
<evidence type="ECO:0000313" key="1">
    <source>
        <dbReference type="EMBL" id="QDM12829.1"/>
    </source>
</evidence>